<feature type="domain" description="Wax synthase" evidence="9">
    <location>
        <begin position="179"/>
        <end position="258"/>
    </location>
</feature>
<evidence type="ECO:0000259" key="9">
    <source>
        <dbReference type="Pfam" id="PF13813"/>
    </source>
</evidence>
<dbReference type="AlphaFoldDB" id="F8NX87"/>
<dbReference type="PANTHER" id="PTHR31595">
    <property type="entry name" value="LONG-CHAIN-ALCOHOL O-FATTY-ACYLTRANSFERASE 3-RELATED"/>
    <property type="match status" value="1"/>
</dbReference>
<dbReference type="GO" id="GO:0008374">
    <property type="term" value="F:O-acyltransferase activity"/>
    <property type="evidence" value="ECO:0007669"/>
    <property type="project" value="InterPro"/>
</dbReference>
<dbReference type="GO" id="GO:0016020">
    <property type="term" value="C:membrane"/>
    <property type="evidence" value="ECO:0007669"/>
    <property type="project" value="UniProtKB-SubCell"/>
</dbReference>
<keyword evidence="7 8" id="KW-0472">Membrane</keyword>
<evidence type="ECO:0000256" key="5">
    <source>
        <dbReference type="ARBA" id="ARBA00022692"/>
    </source>
</evidence>
<feature type="transmembrane region" description="Helical" evidence="8">
    <location>
        <begin position="144"/>
        <end position="172"/>
    </location>
</feature>
<evidence type="ECO:0000256" key="1">
    <source>
        <dbReference type="ARBA" id="ARBA00004141"/>
    </source>
</evidence>
<evidence type="ECO:0000256" key="2">
    <source>
        <dbReference type="ARBA" id="ARBA00005179"/>
    </source>
</evidence>
<keyword evidence="5 8" id="KW-0812">Transmembrane</keyword>
<comment type="subcellular location">
    <subcellularLocation>
        <location evidence="1">Membrane</location>
        <topology evidence="1">Multi-pass membrane protein</topology>
    </subcellularLocation>
</comment>
<evidence type="ECO:0000313" key="10">
    <source>
        <dbReference type="EMBL" id="EGO24562.1"/>
    </source>
</evidence>
<dbReference type="InterPro" id="IPR032805">
    <property type="entry name" value="Wax_synthase_dom"/>
</dbReference>
<keyword evidence="4" id="KW-0808">Transferase</keyword>
<dbReference type="GO" id="GO:0006629">
    <property type="term" value="P:lipid metabolic process"/>
    <property type="evidence" value="ECO:0007669"/>
    <property type="project" value="InterPro"/>
</dbReference>
<evidence type="ECO:0000256" key="4">
    <source>
        <dbReference type="ARBA" id="ARBA00022679"/>
    </source>
</evidence>
<dbReference type="GeneID" id="18809859"/>
<reference evidence="10" key="1">
    <citation type="submission" date="2011-04" db="EMBL/GenBank/DDBJ databases">
        <title>Evolution of plant cell wall degrading machinery underlies the functional diversity of forest fungi.</title>
        <authorList>
            <consortium name="US DOE Joint Genome Institute (JGI-PGF)"/>
            <person name="Eastwood D.C."/>
            <person name="Floudas D."/>
            <person name="Binder M."/>
            <person name="Majcherczyk A."/>
            <person name="Schneider P."/>
            <person name="Aerts A."/>
            <person name="Asiegbu F.O."/>
            <person name="Baker S.E."/>
            <person name="Barry K."/>
            <person name="Bendiksby M."/>
            <person name="Blumentritt M."/>
            <person name="Coutinho P.M."/>
            <person name="Cullen D."/>
            <person name="Cullen D."/>
            <person name="Gathman A."/>
            <person name="Goodell B."/>
            <person name="Henrissat B."/>
            <person name="Ihrmark K."/>
            <person name="Kauserud H."/>
            <person name="Kohler A."/>
            <person name="LaButti K."/>
            <person name="Lapidus A."/>
            <person name="Lavin J.L."/>
            <person name="Lee Y.-H."/>
            <person name="Lindquist E."/>
            <person name="Lilly W."/>
            <person name="Lucas S."/>
            <person name="Morin E."/>
            <person name="Murat C."/>
            <person name="Oguiza J.A."/>
            <person name="Park J."/>
            <person name="Pisabarro A.G."/>
            <person name="Riley R."/>
            <person name="Rosling A."/>
            <person name="Salamov A."/>
            <person name="Schmidt O."/>
            <person name="Schmutz J."/>
            <person name="Skrede I."/>
            <person name="Stenlid J."/>
            <person name="Wiebenga A."/>
            <person name="Xie X."/>
            <person name="Kues U."/>
            <person name="Hibbett D.S."/>
            <person name="Hoffmeister D."/>
            <person name="Hogberg N."/>
            <person name="Martin F."/>
            <person name="Grigoriev I.V."/>
            <person name="Watkinson S.C."/>
        </authorList>
    </citation>
    <scope>NUCLEOTIDE SEQUENCE</scope>
    <source>
        <strain evidence="10">S7.9</strain>
    </source>
</reference>
<evidence type="ECO:0000256" key="6">
    <source>
        <dbReference type="ARBA" id="ARBA00022989"/>
    </source>
</evidence>
<dbReference type="RefSeq" id="XP_007318581.1">
    <property type="nucleotide sequence ID" value="XM_007318519.1"/>
</dbReference>
<name>F8NX87_SERL9</name>
<proteinExistence type="inferred from homology"/>
<dbReference type="KEGG" id="sla:SERLADRAFT_361571"/>
<dbReference type="EMBL" id="GL945434">
    <property type="protein sequence ID" value="EGO24562.1"/>
    <property type="molecule type" value="Genomic_DNA"/>
</dbReference>
<dbReference type="PANTHER" id="PTHR31595:SF57">
    <property type="entry name" value="OS04G0481900 PROTEIN"/>
    <property type="match status" value="1"/>
</dbReference>
<dbReference type="OrthoDB" id="1077582at2759"/>
<sequence>MLIGMLTMRAMDWAFARQPCRRLITIQGRRNRREGETMHEGRSSFVSSHSRSILWDACDLATNIRYIGWDRARNLYVPRETRSTNSRGAFLFSTLVSAVLHAFLCDMFQYAVQIFSPDTFGSTIGGTIFDLSLPPFDRYFRSSLITFFFGWSVYAVAQLFHDVMTILCVLILQHHPRRWPPMFDAPWRSTSLIDLWSRRWHQTHRVSFIRLGMKPFSYIGGHATGVLGVFTLSGILHDLGLRAVGRGSDFWAVSGFFFMMGVGINLEVLWARLTGKKVTGYTGWLWTLVWVTCWGNFLVDAWLKRGAGGTVFFPEPYRPSRLVMTVLLRLW</sequence>
<gene>
    <name evidence="10" type="ORF">SERLADRAFT_361571</name>
</gene>
<dbReference type="Pfam" id="PF13813">
    <property type="entry name" value="MBOAT_2"/>
    <property type="match status" value="1"/>
</dbReference>
<dbReference type="InterPro" id="IPR044851">
    <property type="entry name" value="Wax_synthase"/>
</dbReference>
<evidence type="ECO:0000256" key="7">
    <source>
        <dbReference type="ARBA" id="ARBA00023136"/>
    </source>
</evidence>
<comment type="pathway">
    <text evidence="2">Secondary metabolite biosynthesis.</text>
</comment>
<protein>
    <recommendedName>
        <fullName evidence="9">Wax synthase domain-containing protein</fullName>
    </recommendedName>
</protein>
<evidence type="ECO:0000256" key="3">
    <source>
        <dbReference type="ARBA" id="ARBA00007282"/>
    </source>
</evidence>
<evidence type="ECO:0000256" key="8">
    <source>
        <dbReference type="SAM" id="Phobius"/>
    </source>
</evidence>
<accession>F8NX87</accession>
<dbReference type="Proteomes" id="UP000008064">
    <property type="component" value="Unassembled WGS sequence"/>
</dbReference>
<dbReference type="HOGENOM" id="CLU_034105_0_0_1"/>
<feature type="transmembrane region" description="Helical" evidence="8">
    <location>
        <begin position="215"/>
        <end position="235"/>
    </location>
</feature>
<feature type="transmembrane region" description="Helical" evidence="8">
    <location>
        <begin position="283"/>
        <end position="303"/>
    </location>
</feature>
<feature type="transmembrane region" description="Helical" evidence="8">
    <location>
        <begin position="89"/>
        <end position="112"/>
    </location>
</feature>
<comment type="similarity">
    <text evidence="3">Belongs to the wax synthase family.</text>
</comment>
<feature type="transmembrane region" description="Helical" evidence="8">
    <location>
        <begin position="250"/>
        <end position="271"/>
    </location>
</feature>
<keyword evidence="6 8" id="KW-1133">Transmembrane helix</keyword>
<organism>
    <name type="scientific">Serpula lacrymans var. lacrymans (strain S7.9)</name>
    <name type="common">Dry rot fungus</name>
    <dbReference type="NCBI Taxonomy" id="578457"/>
    <lineage>
        <taxon>Eukaryota</taxon>
        <taxon>Fungi</taxon>
        <taxon>Dikarya</taxon>
        <taxon>Basidiomycota</taxon>
        <taxon>Agaricomycotina</taxon>
        <taxon>Agaricomycetes</taxon>
        <taxon>Agaricomycetidae</taxon>
        <taxon>Boletales</taxon>
        <taxon>Coniophorineae</taxon>
        <taxon>Serpulaceae</taxon>
        <taxon>Serpula</taxon>
    </lineage>
</organism>